<evidence type="ECO:0000256" key="6">
    <source>
        <dbReference type="RuleBase" id="RU361117"/>
    </source>
</evidence>
<gene>
    <name evidence="7" type="primary">otsB</name>
    <name evidence="7" type="ORF">OVN18_01985</name>
</gene>
<dbReference type="InterPro" id="IPR023214">
    <property type="entry name" value="HAD_sf"/>
</dbReference>
<dbReference type="SUPFAM" id="SSF56784">
    <property type="entry name" value="HAD-like"/>
    <property type="match status" value="1"/>
</dbReference>
<dbReference type="InterPro" id="IPR044651">
    <property type="entry name" value="OTSB-like"/>
</dbReference>
<sequence length="273" mass="28149">MAVDPASENDPDLDPALAAAVDRLAAAPALLIALDFDGTLAPEVDDPAAARALPAAHAALLALHALPATTVALVSGRSLESLAAVGGMPDEVPLVGSHGLEVRLRPDDVRPAATPQDAERVRLLRLRLEPLVSAVPGAWIEQKPAGFAVHTRRVEGAEAAASLIDAVRAEAAAHDAGLTVRDGKNVVEFAARDATKGDGLRVLRAELGSPAVLFAGDDVTDEDALGVLVEGDLGIKVGAAPTVAAHRVADPRAMARVLERLRDARRESAATTR</sequence>
<keyword evidence="8" id="KW-1185">Reference proteome</keyword>
<evidence type="ECO:0000256" key="2">
    <source>
        <dbReference type="ARBA" id="ARBA00005199"/>
    </source>
</evidence>
<dbReference type="EMBL" id="CP113089">
    <property type="protein sequence ID" value="WAB81814.1"/>
    <property type="molecule type" value="Genomic_DNA"/>
</dbReference>
<dbReference type="GO" id="GO:0004805">
    <property type="term" value="F:trehalose-phosphatase activity"/>
    <property type="evidence" value="ECO:0007669"/>
    <property type="project" value="UniProtKB-EC"/>
</dbReference>
<keyword evidence="4 6" id="KW-0378">Hydrolase</keyword>
<dbReference type="AlphaFoldDB" id="A0A9E8S9B1"/>
<dbReference type="RefSeq" id="WP_267781606.1">
    <property type="nucleotide sequence ID" value="NZ_CP113089.1"/>
</dbReference>
<evidence type="ECO:0000313" key="7">
    <source>
        <dbReference type="EMBL" id="WAB81814.1"/>
    </source>
</evidence>
<evidence type="ECO:0000313" key="8">
    <source>
        <dbReference type="Proteomes" id="UP001164706"/>
    </source>
</evidence>
<dbReference type="Gene3D" id="3.40.50.1000">
    <property type="entry name" value="HAD superfamily/HAD-like"/>
    <property type="match status" value="1"/>
</dbReference>
<dbReference type="Proteomes" id="UP001164706">
    <property type="component" value="Chromosome"/>
</dbReference>
<proteinExistence type="inferred from homology"/>
<evidence type="ECO:0000256" key="1">
    <source>
        <dbReference type="ARBA" id="ARBA00000500"/>
    </source>
</evidence>
<dbReference type="EC" id="3.1.3.12" evidence="6"/>
<dbReference type="PANTHER" id="PTHR43768:SF3">
    <property type="entry name" value="TREHALOSE 6-PHOSPHATE PHOSPHATASE"/>
    <property type="match status" value="1"/>
</dbReference>
<dbReference type="GO" id="GO:0005992">
    <property type="term" value="P:trehalose biosynthetic process"/>
    <property type="evidence" value="ECO:0007669"/>
    <property type="project" value="InterPro"/>
</dbReference>
<organism evidence="7 8">
    <name type="scientific">Microcella daejeonensis</name>
    <dbReference type="NCBI Taxonomy" id="2994971"/>
    <lineage>
        <taxon>Bacteria</taxon>
        <taxon>Bacillati</taxon>
        <taxon>Actinomycetota</taxon>
        <taxon>Actinomycetes</taxon>
        <taxon>Micrococcales</taxon>
        <taxon>Microbacteriaceae</taxon>
        <taxon>Microcella</taxon>
    </lineage>
</organism>
<dbReference type="Pfam" id="PF02358">
    <property type="entry name" value="Trehalose_PPase"/>
    <property type="match status" value="1"/>
</dbReference>
<dbReference type="InterPro" id="IPR006379">
    <property type="entry name" value="HAD-SF_hydro_IIB"/>
</dbReference>
<comment type="similarity">
    <text evidence="3 6">Belongs to the trehalose phosphatase family.</text>
</comment>
<dbReference type="Gene3D" id="3.30.70.1020">
    <property type="entry name" value="Trehalose-6-phosphate phosphatase related protein, domain 2"/>
    <property type="match status" value="1"/>
</dbReference>
<dbReference type="InterPro" id="IPR036412">
    <property type="entry name" value="HAD-like_sf"/>
</dbReference>
<keyword evidence="6" id="KW-0479">Metal-binding</keyword>
<dbReference type="PANTHER" id="PTHR43768">
    <property type="entry name" value="TREHALOSE 6-PHOSPHATE PHOSPHATASE"/>
    <property type="match status" value="1"/>
</dbReference>
<reference evidence="7" key="1">
    <citation type="submission" date="2022-11" db="EMBL/GenBank/DDBJ databases">
        <title>Description of Microcella daejonensis nov. sp, isolated from riverside soil.</title>
        <authorList>
            <person name="Molina K.M."/>
            <person name="Kim S.B."/>
        </authorList>
    </citation>
    <scope>NUCLEOTIDE SEQUENCE</scope>
    <source>
        <strain evidence="7">MMS21-STM12</strain>
    </source>
</reference>
<accession>A0A9E8S9B1</accession>
<comment type="pathway">
    <text evidence="2 6">Glycan biosynthesis; trehalose biosynthesis.</text>
</comment>
<name>A0A9E8S9B1_9MICO</name>
<evidence type="ECO:0000256" key="5">
    <source>
        <dbReference type="ARBA" id="ARBA00024179"/>
    </source>
</evidence>
<dbReference type="GO" id="GO:0046872">
    <property type="term" value="F:metal ion binding"/>
    <property type="evidence" value="ECO:0007669"/>
    <property type="project" value="UniProtKB-KW"/>
</dbReference>
<dbReference type="NCBIfam" id="TIGR00685">
    <property type="entry name" value="T6PP"/>
    <property type="match status" value="1"/>
</dbReference>
<keyword evidence="6" id="KW-0460">Magnesium</keyword>
<protein>
    <recommendedName>
        <fullName evidence="6">Trehalose 6-phosphate phosphatase</fullName>
        <ecNumber evidence="6">3.1.3.12</ecNumber>
    </recommendedName>
</protein>
<evidence type="ECO:0000256" key="4">
    <source>
        <dbReference type="ARBA" id="ARBA00022801"/>
    </source>
</evidence>
<comment type="catalytic activity">
    <reaction evidence="1 6">
        <text>alpha,alpha-trehalose 6-phosphate + H2O = alpha,alpha-trehalose + phosphate</text>
        <dbReference type="Rhea" id="RHEA:23420"/>
        <dbReference type="ChEBI" id="CHEBI:15377"/>
        <dbReference type="ChEBI" id="CHEBI:16551"/>
        <dbReference type="ChEBI" id="CHEBI:43474"/>
        <dbReference type="ChEBI" id="CHEBI:58429"/>
        <dbReference type="EC" id="3.1.3.12"/>
    </reaction>
</comment>
<comment type="cofactor">
    <cofactor evidence="6">
        <name>Mg(2+)</name>
        <dbReference type="ChEBI" id="CHEBI:18420"/>
    </cofactor>
</comment>
<comment type="function">
    <text evidence="5 6">Removes the phosphate from trehalose 6-phosphate to produce free trehalose.</text>
</comment>
<evidence type="ECO:0000256" key="3">
    <source>
        <dbReference type="ARBA" id="ARBA00008770"/>
    </source>
</evidence>
<dbReference type="KEGG" id="mdb:OVN18_01985"/>
<dbReference type="InterPro" id="IPR003337">
    <property type="entry name" value="Trehalose_PPase"/>
</dbReference>
<dbReference type="NCBIfam" id="TIGR01484">
    <property type="entry name" value="HAD-SF-IIB"/>
    <property type="match status" value="1"/>
</dbReference>